<evidence type="ECO:0000256" key="2">
    <source>
        <dbReference type="ARBA" id="ARBA00012485"/>
    </source>
</evidence>
<keyword evidence="3" id="KW-0808">Transferase</keyword>
<evidence type="ECO:0000313" key="7">
    <source>
        <dbReference type="EnsemblMetazoa" id="CJA14562.1"/>
    </source>
</evidence>
<dbReference type="CDD" id="cd00078">
    <property type="entry name" value="HECTc"/>
    <property type="match status" value="1"/>
</dbReference>
<reference evidence="8" key="1">
    <citation type="submission" date="2010-08" db="EMBL/GenBank/DDBJ databases">
        <authorList>
            <consortium name="Caenorhabditis japonica Sequencing Consortium"/>
            <person name="Wilson R.K."/>
        </authorList>
    </citation>
    <scope>NUCLEOTIDE SEQUENCE [LARGE SCALE GENOMIC DNA]</scope>
    <source>
        <strain evidence="8">DF5081</strain>
    </source>
</reference>
<dbReference type="Pfam" id="PF00632">
    <property type="entry name" value="HECT"/>
    <property type="match status" value="1"/>
</dbReference>
<sequence>MSFNLAFFNGDVRRDRKQEAMLKSMNERDNFLIRLQEMERKREIDETQEKASRKIQKSWKSYRTRKTTRHVFREHFDRLVEQNRERNLLEVDELSKLVANFYECHKDDDRLVMTLVELVKARTANKEFEKQIPNARRLLLGRCCVKFLMKATENTIFFHVFRFLEDYVISDCLLFESVSEMGLFDAEFHLFEALLGKRDETIQKAALSPRHLQLLSRIFDVFVFFFATVLYRTVRFRTVLFRSKFNIATVLFRASFIPSTLDDAFLEGLKSCDIHKWNVPPELLPVASSRIRAIFLSQIEHIDRTQETSLRNFFDSLATFLDTNTLRNTSIKDDFSRVGRIRSAALSFLDEHCQNMLNSDAFRRAACTYSFLSPINVHTVIALREHFLQLLDTLSASNFFVEALYNFITSNSVRGEFEVSNGDSPVASALILFSHCLKKRISSVADSDFVPADVFVDFDRAVVFLRDVSIKLVNLMFPNLRGNIYPVGNQRQAAIQTEIEWREVAESVFSILAVVYQKDIRIKYFPEGFWTDHGREVLSGLGDQRKMPRRRFNNGRMQMERTVDSEFVERLAAIYESDDSGSEDDDRDQDRDLPVSLRRAICVMKQIPFIVPFMDRVQLFNRLLRRERDKHYEYHPMGVMDRSQLTVRREHVYVDAFDQFSPRHQGDRVNELKAPVRVRMVNWTGMTESGVDGGGIFREFLSELLKTAFDVDKGFFTSTESRLLYPNPMARHLLGAEDLQHFQFIGRMLGKLIYERQLQEVRFAEFFIAQIFESDKNKDVDLQHMKSFDPLIFKNLKNLLKLEENELEDLQLDFSVVTDDMGLVRTVNLKPNGSKYRVNVDNVHEYVRLYVNHHLRLRIAKMVEAIRRGISEVISIEWMRMFAPHELQILIAGNENVFTAREMRKYCEMRFSQGAPDHDFMEIFWDVVDKLSPTDKRALLRFVTGCSRPPIDGFKSIYPALGIVVSMSSDDTLPTSATCMNMLTIPRYSTRAKLEEKLRYAINSGAGFELT</sequence>
<organism evidence="7 8">
    <name type="scientific">Caenorhabditis japonica</name>
    <dbReference type="NCBI Taxonomy" id="281687"/>
    <lineage>
        <taxon>Eukaryota</taxon>
        <taxon>Metazoa</taxon>
        <taxon>Ecdysozoa</taxon>
        <taxon>Nematoda</taxon>
        <taxon>Chromadorea</taxon>
        <taxon>Rhabditida</taxon>
        <taxon>Rhabditina</taxon>
        <taxon>Rhabditomorpha</taxon>
        <taxon>Rhabditoidea</taxon>
        <taxon>Rhabditidae</taxon>
        <taxon>Peloderinae</taxon>
        <taxon>Caenorhabditis</taxon>
    </lineage>
</organism>
<dbReference type="PANTHER" id="PTHR45700:SF2">
    <property type="entry name" value="UBIQUITIN-PROTEIN LIGASE E3C"/>
    <property type="match status" value="1"/>
</dbReference>
<dbReference type="InterPro" id="IPR044611">
    <property type="entry name" value="E3A/B/C-like"/>
</dbReference>
<evidence type="ECO:0000256" key="5">
    <source>
        <dbReference type="PROSITE-ProRule" id="PRU00104"/>
    </source>
</evidence>
<comment type="catalytic activity">
    <reaction evidence="1">
        <text>S-ubiquitinyl-[E2 ubiquitin-conjugating enzyme]-L-cysteine + [acceptor protein]-L-lysine = [E2 ubiquitin-conjugating enzyme]-L-cysteine + N(6)-ubiquitinyl-[acceptor protein]-L-lysine.</text>
        <dbReference type="EC" id="2.3.2.26"/>
    </reaction>
</comment>
<accession>A0A8R1I1T2</accession>
<proteinExistence type="predicted"/>
<dbReference type="Gene3D" id="3.30.2410.10">
    <property type="entry name" value="Hect, E3 ligase catalytic domain"/>
    <property type="match status" value="1"/>
</dbReference>
<reference evidence="7" key="2">
    <citation type="submission" date="2022-06" db="UniProtKB">
        <authorList>
            <consortium name="EnsemblMetazoa"/>
        </authorList>
    </citation>
    <scope>IDENTIFICATION</scope>
    <source>
        <strain evidence="7">DF5081</strain>
    </source>
</reference>
<keyword evidence="4 5" id="KW-0833">Ubl conjugation pathway</keyword>
<dbReference type="PROSITE" id="PS50237">
    <property type="entry name" value="HECT"/>
    <property type="match status" value="1"/>
</dbReference>
<evidence type="ECO:0000256" key="1">
    <source>
        <dbReference type="ARBA" id="ARBA00000885"/>
    </source>
</evidence>
<dbReference type="EC" id="2.3.2.26" evidence="2"/>
<dbReference type="AlphaFoldDB" id="A0A8R1I1T2"/>
<dbReference type="FunFam" id="3.90.1750.10:FF:000039">
    <property type="entry name" value="Ubiquitin-protein ligase, putative"/>
    <property type="match status" value="1"/>
</dbReference>
<dbReference type="GO" id="GO:0061630">
    <property type="term" value="F:ubiquitin protein ligase activity"/>
    <property type="evidence" value="ECO:0007669"/>
    <property type="project" value="UniProtKB-EC"/>
</dbReference>
<evidence type="ECO:0000259" key="6">
    <source>
        <dbReference type="PROSITE" id="PS50237"/>
    </source>
</evidence>
<evidence type="ECO:0000256" key="3">
    <source>
        <dbReference type="ARBA" id="ARBA00022679"/>
    </source>
</evidence>
<dbReference type="GO" id="GO:1902104">
    <property type="term" value="P:positive regulation of metaphase/anaphase transition of meiotic cell cycle"/>
    <property type="evidence" value="ECO:0007669"/>
    <property type="project" value="EnsemblMetazoa"/>
</dbReference>
<dbReference type="Proteomes" id="UP000005237">
    <property type="component" value="Unassembled WGS sequence"/>
</dbReference>
<dbReference type="PANTHER" id="PTHR45700">
    <property type="entry name" value="UBIQUITIN-PROTEIN LIGASE E3C"/>
    <property type="match status" value="1"/>
</dbReference>
<dbReference type="EnsemblMetazoa" id="CJA14562.1">
    <property type="protein sequence ID" value="CJA14562.1"/>
    <property type="gene ID" value="WBGene00133766"/>
</dbReference>
<keyword evidence="8" id="KW-1185">Reference proteome</keyword>
<dbReference type="SMART" id="SM00119">
    <property type="entry name" value="HECTc"/>
    <property type="match status" value="1"/>
</dbReference>
<feature type="active site" description="Glycyl thioester intermediate" evidence="5">
    <location>
        <position position="979"/>
    </location>
</feature>
<dbReference type="GO" id="GO:0000209">
    <property type="term" value="P:protein polyubiquitination"/>
    <property type="evidence" value="ECO:0007669"/>
    <property type="project" value="InterPro"/>
</dbReference>
<dbReference type="InterPro" id="IPR035983">
    <property type="entry name" value="Hect_E3_ubiquitin_ligase"/>
</dbReference>
<dbReference type="Gene3D" id="3.90.1750.10">
    <property type="entry name" value="Hect, E3 ligase catalytic domains"/>
    <property type="match status" value="1"/>
</dbReference>
<protein>
    <recommendedName>
        <fullName evidence="2">HECT-type E3 ubiquitin transferase</fullName>
        <ecNumber evidence="2">2.3.2.26</ecNumber>
    </recommendedName>
</protein>
<dbReference type="SUPFAM" id="SSF56204">
    <property type="entry name" value="Hect, E3 ligase catalytic domain"/>
    <property type="match status" value="1"/>
</dbReference>
<evidence type="ECO:0000313" key="8">
    <source>
        <dbReference type="Proteomes" id="UP000005237"/>
    </source>
</evidence>
<evidence type="ECO:0000256" key="4">
    <source>
        <dbReference type="ARBA" id="ARBA00022786"/>
    </source>
</evidence>
<dbReference type="Gene3D" id="3.30.2160.10">
    <property type="entry name" value="Hect, E3 ligase catalytic domain"/>
    <property type="match status" value="1"/>
</dbReference>
<dbReference type="GO" id="GO:1905189">
    <property type="term" value="P:regulation of metaphase/anaphase transition of meiosis II"/>
    <property type="evidence" value="ECO:0007669"/>
    <property type="project" value="EnsemblMetazoa"/>
</dbReference>
<dbReference type="GO" id="GO:0006511">
    <property type="term" value="P:ubiquitin-dependent protein catabolic process"/>
    <property type="evidence" value="ECO:0007669"/>
    <property type="project" value="EnsemblMetazoa"/>
</dbReference>
<dbReference type="InterPro" id="IPR000569">
    <property type="entry name" value="HECT_dom"/>
</dbReference>
<dbReference type="PROSITE" id="PS50096">
    <property type="entry name" value="IQ"/>
    <property type="match status" value="1"/>
</dbReference>
<feature type="domain" description="HECT" evidence="6">
    <location>
        <begin position="668"/>
        <end position="1011"/>
    </location>
</feature>
<name>A0A8R1I1T2_CAEJA</name>